<protein>
    <submittedName>
        <fullName evidence="1">Uncharacterized protein</fullName>
    </submittedName>
</protein>
<comment type="caution">
    <text evidence="1">The sequence shown here is derived from an EMBL/GenBank/DDBJ whole genome shotgun (WGS) entry which is preliminary data.</text>
</comment>
<gene>
    <name evidence="1" type="ORF">GFD21_06580</name>
</gene>
<accession>A0A6L9SS88</accession>
<dbReference type="Proteomes" id="UP000483293">
    <property type="component" value="Unassembled WGS sequence"/>
</dbReference>
<evidence type="ECO:0000313" key="2">
    <source>
        <dbReference type="Proteomes" id="UP000483293"/>
    </source>
</evidence>
<organism evidence="1 2">
    <name type="scientific">Bifidobacterium platyrrhinorum</name>
    <dbReference type="NCBI Taxonomy" id="2661628"/>
    <lineage>
        <taxon>Bacteria</taxon>
        <taxon>Bacillati</taxon>
        <taxon>Actinomycetota</taxon>
        <taxon>Actinomycetes</taxon>
        <taxon>Bifidobacteriales</taxon>
        <taxon>Bifidobacteriaceae</taxon>
        <taxon>Bifidobacterium</taxon>
    </lineage>
</organism>
<sequence>MSRKIRVAWEDLKPGDLIHVKGATNTYEFLRRTSTDAHVEVRTPGLGSGWRGLSYSVPGQGTVYEFKSGPTVMAVVAYADFDYATRPAPKPPRVKPPTGWGEYWLLNHYGWHRFVVTLAKLSSLGGGWLYVFDDCAFNDWDTLVANLFPEEVLSAEEYYSRKSKGAL</sequence>
<proteinExistence type="predicted"/>
<dbReference type="RefSeq" id="WP_163197153.1">
    <property type="nucleotide sequence ID" value="NZ_WHZV01000005.1"/>
</dbReference>
<evidence type="ECO:0000313" key="1">
    <source>
        <dbReference type="EMBL" id="NEG55436.1"/>
    </source>
</evidence>
<reference evidence="1 2" key="1">
    <citation type="submission" date="2019-10" db="EMBL/GenBank/DDBJ databases">
        <title>Bifidobacterium from non-human primates.</title>
        <authorList>
            <person name="Modesto M."/>
        </authorList>
    </citation>
    <scope>NUCLEOTIDE SEQUENCE [LARGE SCALE GENOMIC DNA]</scope>
    <source>
        <strain evidence="1 2">SMA15</strain>
    </source>
</reference>
<dbReference type="EMBL" id="WHZV01000005">
    <property type="protein sequence ID" value="NEG55436.1"/>
    <property type="molecule type" value="Genomic_DNA"/>
</dbReference>
<name>A0A6L9SS88_9BIFI</name>
<dbReference type="AlphaFoldDB" id="A0A6L9SS88"/>
<keyword evidence="2" id="KW-1185">Reference proteome</keyword>